<feature type="transmembrane region" description="Helical" evidence="1">
    <location>
        <begin position="334"/>
        <end position="355"/>
    </location>
</feature>
<proteinExistence type="predicted"/>
<protein>
    <recommendedName>
        <fullName evidence="5">Ionotropic glutamate receptor C-terminal domain-containing protein</fullName>
    </recommendedName>
</protein>
<sequence>MLIWIFTLMEIYFKLTIHFRTYENDEDIHNALEKGEIDLGMIAEPIGNDTKNRILVAKMDQHLYLPMNHTHHSDTFFIDIFARDLRCALLGFLMLIVLLNVLLTRKHSPIRHLLFIYELLSGTRAYPHPNEHIPNRAMQLLVGIVLQIVSCALATFLVAQLSIPITVLPVRNIDDLVHFPKYKVCIPMLRNVARHIPAIARVHHMQERYDRKCHQAVQMGDPETLAAYLCDRNNHVVVLMSDVIMNSIFHNDTLLKTMCNIVRIERKIIVNWISLPYTAKFKHAEYVKQFLLKMHSVGLLQKPYRHLTGSWNRHNKHKKSRWADIELSSLKMLFLGYGTIGCCSLVMLVVEILVAKASKLYRRFRK</sequence>
<feature type="transmembrane region" description="Helical" evidence="1">
    <location>
        <begin position="140"/>
        <end position="163"/>
    </location>
</feature>
<organism evidence="3 4">
    <name type="scientific">Anopheles culicifacies</name>
    <dbReference type="NCBI Taxonomy" id="139723"/>
    <lineage>
        <taxon>Eukaryota</taxon>
        <taxon>Metazoa</taxon>
        <taxon>Ecdysozoa</taxon>
        <taxon>Arthropoda</taxon>
        <taxon>Hexapoda</taxon>
        <taxon>Insecta</taxon>
        <taxon>Pterygota</taxon>
        <taxon>Neoptera</taxon>
        <taxon>Endopterygota</taxon>
        <taxon>Diptera</taxon>
        <taxon>Nematocera</taxon>
        <taxon>Culicoidea</taxon>
        <taxon>Culicidae</taxon>
        <taxon>Anophelinae</taxon>
        <taxon>Anopheles</taxon>
        <taxon>culicifacies species complex</taxon>
    </lineage>
</organism>
<feature type="chain" id="PRO_5008127701" description="Ionotropic glutamate receptor C-terminal domain-containing protein" evidence="2">
    <location>
        <begin position="17"/>
        <end position="366"/>
    </location>
</feature>
<dbReference type="EnsemblMetazoa" id="ACUA006400-RA">
    <property type="protein sequence ID" value="ACUA006400-PA"/>
    <property type="gene ID" value="ACUA006400"/>
</dbReference>
<name>A0A182M0E4_9DIPT</name>
<dbReference type="EMBL" id="AXCM01008246">
    <property type="status" value="NOT_ANNOTATED_CDS"/>
    <property type="molecule type" value="Genomic_DNA"/>
</dbReference>
<evidence type="ECO:0000313" key="3">
    <source>
        <dbReference type="EnsemblMetazoa" id="ACUA006400-PA"/>
    </source>
</evidence>
<evidence type="ECO:0000256" key="2">
    <source>
        <dbReference type="SAM" id="SignalP"/>
    </source>
</evidence>
<evidence type="ECO:0008006" key="5">
    <source>
        <dbReference type="Google" id="ProtNLM"/>
    </source>
</evidence>
<keyword evidence="2" id="KW-0732">Signal</keyword>
<keyword evidence="1" id="KW-0812">Transmembrane</keyword>
<reference evidence="4" key="1">
    <citation type="submission" date="2013-09" db="EMBL/GenBank/DDBJ databases">
        <title>The Genome Sequence of Anopheles culicifacies species A.</title>
        <authorList>
            <consortium name="The Broad Institute Genomics Platform"/>
            <person name="Neafsey D.E."/>
            <person name="Besansky N."/>
            <person name="Howell P."/>
            <person name="Walton C."/>
            <person name="Young S.K."/>
            <person name="Zeng Q."/>
            <person name="Gargeya S."/>
            <person name="Fitzgerald M."/>
            <person name="Haas B."/>
            <person name="Abouelleil A."/>
            <person name="Allen A.W."/>
            <person name="Alvarado L."/>
            <person name="Arachchi H.M."/>
            <person name="Berlin A.M."/>
            <person name="Chapman S.B."/>
            <person name="Gainer-Dewar J."/>
            <person name="Goldberg J."/>
            <person name="Griggs A."/>
            <person name="Gujja S."/>
            <person name="Hansen M."/>
            <person name="Howarth C."/>
            <person name="Imamovic A."/>
            <person name="Ireland A."/>
            <person name="Larimer J."/>
            <person name="McCowan C."/>
            <person name="Murphy C."/>
            <person name="Pearson M."/>
            <person name="Poon T.W."/>
            <person name="Priest M."/>
            <person name="Roberts A."/>
            <person name="Saif S."/>
            <person name="Shea T."/>
            <person name="Sisk P."/>
            <person name="Sykes S."/>
            <person name="Wortman J."/>
            <person name="Nusbaum C."/>
            <person name="Birren B."/>
        </authorList>
    </citation>
    <scope>NUCLEOTIDE SEQUENCE [LARGE SCALE GENOMIC DNA]</scope>
    <source>
        <strain evidence="4">A-37</strain>
    </source>
</reference>
<evidence type="ECO:0000256" key="1">
    <source>
        <dbReference type="SAM" id="Phobius"/>
    </source>
</evidence>
<keyword evidence="1" id="KW-1133">Transmembrane helix</keyword>
<keyword evidence="4" id="KW-1185">Reference proteome</keyword>
<feature type="transmembrane region" description="Helical" evidence="1">
    <location>
        <begin position="80"/>
        <end position="103"/>
    </location>
</feature>
<accession>A0A182M0E4</accession>
<dbReference type="Proteomes" id="UP000075883">
    <property type="component" value="Unassembled WGS sequence"/>
</dbReference>
<keyword evidence="1" id="KW-0472">Membrane</keyword>
<reference evidence="3" key="2">
    <citation type="submission" date="2020-05" db="UniProtKB">
        <authorList>
            <consortium name="EnsemblMetazoa"/>
        </authorList>
    </citation>
    <scope>IDENTIFICATION</scope>
    <source>
        <strain evidence="3">A-37</strain>
    </source>
</reference>
<dbReference type="VEuPathDB" id="VectorBase:ACUA006400"/>
<dbReference type="AlphaFoldDB" id="A0A182M0E4"/>
<evidence type="ECO:0000313" key="4">
    <source>
        <dbReference type="Proteomes" id="UP000075883"/>
    </source>
</evidence>
<feature type="signal peptide" evidence="2">
    <location>
        <begin position="1"/>
        <end position="16"/>
    </location>
</feature>